<evidence type="ECO:0000256" key="8">
    <source>
        <dbReference type="PROSITE-ProRule" id="PRU00433"/>
    </source>
</evidence>
<evidence type="ECO:0000256" key="2">
    <source>
        <dbReference type="ARBA" id="ARBA00022448"/>
    </source>
</evidence>
<keyword evidence="5" id="KW-0574">Periplasm</keyword>
<dbReference type="RefSeq" id="WP_275088539.1">
    <property type="nucleotide sequence ID" value="NZ_CP119078.1"/>
</dbReference>
<keyword evidence="12" id="KW-1185">Reference proteome</keyword>
<gene>
    <name evidence="11" type="ORF">PXX05_12585</name>
</gene>
<proteinExistence type="predicted"/>
<dbReference type="InterPro" id="IPR036909">
    <property type="entry name" value="Cyt_c-like_dom_sf"/>
</dbReference>
<evidence type="ECO:0000313" key="11">
    <source>
        <dbReference type="EMBL" id="WED42723.1"/>
    </source>
</evidence>
<feature type="domain" description="Cytochrome c" evidence="10">
    <location>
        <begin position="108"/>
        <end position="199"/>
    </location>
</feature>
<comment type="subcellular location">
    <subcellularLocation>
        <location evidence="1">Periplasm</location>
    </subcellularLocation>
</comment>
<dbReference type="EMBL" id="CP119078">
    <property type="protein sequence ID" value="WED42723.1"/>
    <property type="molecule type" value="Genomic_DNA"/>
</dbReference>
<dbReference type="PIRSF" id="PIRSF000005">
    <property type="entry name" value="Cytochrome_c4"/>
    <property type="match status" value="1"/>
</dbReference>
<feature type="chain" id="PRO_5046801567" evidence="9">
    <location>
        <begin position="19"/>
        <end position="199"/>
    </location>
</feature>
<dbReference type="PANTHER" id="PTHR33751:SF9">
    <property type="entry name" value="CYTOCHROME C4"/>
    <property type="match status" value="1"/>
</dbReference>
<evidence type="ECO:0000256" key="6">
    <source>
        <dbReference type="ARBA" id="ARBA00022982"/>
    </source>
</evidence>
<dbReference type="Pfam" id="PF00034">
    <property type="entry name" value="Cytochrom_C"/>
    <property type="match status" value="2"/>
</dbReference>
<reference evidence="11 12" key="1">
    <citation type="submission" date="2023-02" db="EMBL/GenBank/DDBJ databases">
        <title>Genome Sequence of L. cardiaca H63T.</title>
        <authorList>
            <person name="Lopez A.E."/>
            <person name="Cianciotto N.P."/>
        </authorList>
    </citation>
    <scope>NUCLEOTIDE SEQUENCE [LARGE SCALE GENOMIC DNA]</scope>
    <source>
        <strain evidence="11 12">H63</strain>
    </source>
</reference>
<keyword evidence="9" id="KW-0732">Signal</keyword>
<evidence type="ECO:0000256" key="3">
    <source>
        <dbReference type="ARBA" id="ARBA00022617"/>
    </source>
</evidence>
<evidence type="ECO:0000313" key="12">
    <source>
        <dbReference type="Proteomes" id="UP001222087"/>
    </source>
</evidence>
<accession>A0ABY8APT0</accession>
<evidence type="ECO:0000256" key="9">
    <source>
        <dbReference type="SAM" id="SignalP"/>
    </source>
</evidence>
<dbReference type="Gene3D" id="1.10.760.10">
    <property type="entry name" value="Cytochrome c-like domain"/>
    <property type="match status" value="2"/>
</dbReference>
<dbReference type="InterPro" id="IPR009056">
    <property type="entry name" value="Cyt_c-like_dom"/>
</dbReference>
<dbReference type="SUPFAM" id="SSF46626">
    <property type="entry name" value="Cytochrome c"/>
    <property type="match status" value="2"/>
</dbReference>
<evidence type="ECO:0000256" key="4">
    <source>
        <dbReference type="ARBA" id="ARBA00022723"/>
    </source>
</evidence>
<sequence>MKKIVFALVVFCTFTSNAAEQSNTQAGKTATCVACHGPQGVSVNPIWPNLAGQHASYTLKQLQDFKKGTTRNAPAMTGIVAVLNEADMAELAAFYAKQPLPEGVTPEKYLKRGEQLYRGGDFKKHITACIACHGPKGTGNGQAGFPVLSGQHAAYTIQQLQAFKDNKRSNDLNSIMRDISAHMDQQDMEAVAYYIQGLH</sequence>
<feature type="signal peptide" evidence="9">
    <location>
        <begin position="1"/>
        <end position="18"/>
    </location>
</feature>
<evidence type="ECO:0000256" key="7">
    <source>
        <dbReference type="ARBA" id="ARBA00023004"/>
    </source>
</evidence>
<dbReference type="PANTHER" id="PTHR33751">
    <property type="entry name" value="CBB3-TYPE CYTOCHROME C OXIDASE SUBUNIT FIXP"/>
    <property type="match status" value="1"/>
</dbReference>
<feature type="domain" description="Cytochrome c" evidence="10">
    <location>
        <begin position="1"/>
        <end position="99"/>
    </location>
</feature>
<name>A0ABY8APT0_9GAMM</name>
<keyword evidence="2" id="KW-0813">Transport</keyword>
<keyword evidence="3 8" id="KW-0349">Heme</keyword>
<dbReference type="PROSITE" id="PS51007">
    <property type="entry name" value="CYTC"/>
    <property type="match status" value="2"/>
</dbReference>
<dbReference type="Proteomes" id="UP001222087">
    <property type="component" value="Chromosome"/>
</dbReference>
<keyword evidence="7 8" id="KW-0408">Iron</keyword>
<protein>
    <submittedName>
        <fullName evidence="11">C-type cytochrome</fullName>
    </submittedName>
</protein>
<organism evidence="11 12">
    <name type="scientific">Legionella cardiaca</name>
    <dbReference type="NCBI Taxonomy" id="1071983"/>
    <lineage>
        <taxon>Bacteria</taxon>
        <taxon>Pseudomonadati</taxon>
        <taxon>Pseudomonadota</taxon>
        <taxon>Gammaproteobacteria</taxon>
        <taxon>Legionellales</taxon>
        <taxon>Legionellaceae</taxon>
        <taxon>Legionella</taxon>
    </lineage>
</organism>
<dbReference type="InterPro" id="IPR024167">
    <property type="entry name" value="Cytochrome_c4-like"/>
</dbReference>
<evidence type="ECO:0000256" key="5">
    <source>
        <dbReference type="ARBA" id="ARBA00022764"/>
    </source>
</evidence>
<evidence type="ECO:0000259" key="10">
    <source>
        <dbReference type="PROSITE" id="PS51007"/>
    </source>
</evidence>
<keyword evidence="6" id="KW-0249">Electron transport</keyword>
<keyword evidence="4 8" id="KW-0479">Metal-binding</keyword>
<dbReference type="InterPro" id="IPR050597">
    <property type="entry name" value="Cytochrome_c_Oxidase_Subunit"/>
</dbReference>
<evidence type="ECO:0000256" key="1">
    <source>
        <dbReference type="ARBA" id="ARBA00004418"/>
    </source>
</evidence>